<keyword evidence="1" id="KW-0175">Coiled coil</keyword>
<evidence type="ECO:0000313" key="2">
    <source>
        <dbReference type="EMBL" id="KAJ9578697.1"/>
    </source>
</evidence>
<name>A0AAD8E6S6_DIPPU</name>
<dbReference type="Pfam" id="PF14645">
    <property type="entry name" value="Chibby"/>
    <property type="match status" value="1"/>
</dbReference>
<reference evidence="2" key="2">
    <citation type="submission" date="2023-05" db="EMBL/GenBank/DDBJ databases">
        <authorList>
            <person name="Fouks B."/>
        </authorList>
    </citation>
    <scope>NUCLEOTIDE SEQUENCE</scope>
    <source>
        <strain evidence="2">Stay&amp;Tobe</strain>
        <tissue evidence="2">Testes</tissue>
    </source>
</reference>
<proteinExistence type="predicted"/>
<dbReference type="PANTHER" id="PTHR21533">
    <property type="entry name" value="LEUCINE-RICH PROTEIN"/>
    <property type="match status" value="1"/>
</dbReference>
<evidence type="ECO:0000313" key="3">
    <source>
        <dbReference type="Proteomes" id="UP001233999"/>
    </source>
</evidence>
<keyword evidence="3" id="KW-1185">Reference proteome</keyword>
<evidence type="ECO:0008006" key="4">
    <source>
        <dbReference type="Google" id="ProtNLM"/>
    </source>
</evidence>
<gene>
    <name evidence="2" type="ORF">L9F63_005059</name>
</gene>
<evidence type="ECO:0000256" key="1">
    <source>
        <dbReference type="SAM" id="Coils"/>
    </source>
</evidence>
<dbReference type="InterPro" id="IPR028118">
    <property type="entry name" value="Chibby_fam"/>
</dbReference>
<organism evidence="2 3">
    <name type="scientific">Diploptera punctata</name>
    <name type="common">Pacific beetle cockroach</name>
    <dbReference type="NCBI Taxonomy" id="6984"/>
    <lineage>
        <taxon>Eukaryota</taxon>
        <taxon>Metazoa</taxon>
        <taxon>Ecdysozoa</taxon>
        <taxon>Arthropoda</taxon>
        <taxon>Hexapoda</taxon>
        <taxon>Insecta</taxon>
        <taxon>Pterygota</taxon>
        <taxon>Neoptera</taxon>
        <taxon>Polyneoptera</taxon>
        <taxon>Dictyoptera</taxon>
        <taxon>Blattodea</taxon>
        <taxon>Blaberoidea</taxon>
        <taxon>Blaberidae</taxon>
        <taxon>Diplopterinae</taxon>
        <taxon>Diploptera</taxon>
    </lineage>
</organism>
<feature type="coiled-coil region" evidence="1">
    <location>
        <begin position="73"/>
        <end position="100"/>
    </location>
</feature>
<comment type="caution">
    <text evidence="2">The sequence shown here is derived from an EMBL/GenBank/DDBJ whole genome shotgun (WGS) entry which is preliminary data.</text>
</comment>
<accession>A0AAD8E6S6</accession>
<dbReference type="CDD" id="cd07429">
    <property type="entry name" value="Cby_like"/>
    <property type="match status" value="1"/>
</dbReference>
<dbReference type="PANTHER" id="PTHR21533:SF19">
    <property type="entry name" value="LEUCINE-RICH PROTEIN"/>
    <property type="match status" value="1"/>
</dbReference>
<sequence length="129" mass="14956">MPLFSNKFSPKKPIPRKANLSLISKVLGSEKLLQELGVEVGPIKLKLGDQESVFQDGQWVPETGPVSTTHRENQKLRYYIQQLEEENNLLKLKYEILLDMITQATAESHLQDKKIQQLQKQIQYPTRRK</sequence>
<dbReference type="Proteomes" id="UP001233999">
    <property type="component" value="Unassembled WGS sequence"/>
</dbReference>
<protein>
    <recommendedName>
        <fullName evidence="4">Chibby</fullName>
    </recommendedName>
</protein>
<dbReference type="EMBL" id="JASPKZ010008864">
    <property type="protein sequence ID" value="KAJ9578697.1"/>
    <property type="molecule type" value="Genomic_DNA"/>
</dbReference>
<dbReference type="AlphaFoldDB" id="A0AAD8E6S6"/>
<reference evidence="2" key="1">
    <citation type="journal article" date="2023" name="IScience">
        <title>Live-bearing cockroach genome reveals convergent evolutionary mechanisms linked to viviparity in insects and beyond.</title>
        <authorList>
            <person name="Fouks B."/>
            <person name="Harrison M.C."/>
            <person name="Mikhailova A.A."/>
            <person name="Marchal E."/>
            <person name="English S."/>
            <person name="Carruthers M."/>
            <person name="Jennings E.C."/>
            <person name="Chiamaka E.L."/>
            <person name="Frigard R.A."/>
            <person name="Pippel M."/>
            <person name="Attardo G.M."/>
            <person name="Benoit J.B."/>
            <person name="Bornberg-Bauer E."/>
            <person name="Tobe S.S."/>
        </authorList>
    </citation>
    <scope>NUCLEOTIDE SEQUENCE</scope>
    <source>
        <strain evidence="2">Stay&amp;Tobe</strain>
    </source>
</reference>